<evidence type="ECO:0008006" key="4">
    <source>
        <dbReference type="Google" id="ProtNLM"/>
    </source>
</evidence>
<dbReference type="EMBL" id="QWIP01000238">
    <property type="protein sequence ID" value="RMY68352.1"/>
    <property type="molecule type" value="Genomic_DNA"/>
</dbReference>
<protein>
    <recommendedName>
        <fullName evidence="4">F-box domain-containing protein</fullName>
    </recommendedName>
</protein>
<reference evidence="2 3" key="1">
    <citation type="journal article" date="2018" name="BMC Genomics">
        <title>Genomic evidence for intraspecific hybridization in a clonal and extremely halotolerant yeast.</title>
        <authorList>
            <person name="Gostincar C."/>
            <person name="Stajich J.E."/>
            <person name="Zupancic J."/>
            <person name="Zalar P."/>
            <person name="Gunde-Cimerman N."/>
        </authorList>
    </citation>
    <scope>NUCLEOTIDE SEQUENCE [LARGE SCALE GENOMIC DNA]</scope>
    <source>
        <strain evidence="2 3">EXF-2682</strain>
    </source>
</reference>
<name>A0A3M7DVU3_HORWE</name>
<dbReference type="Proteomes" id="UP000269276">
    <property type="component" value="Unassembled WGS sequence"/>
</dbReference>
<sequence length="372" mass="42608">MPYATAEIAQPVQWRREQQPNGRRSLHLSQSQHLPTRFSQLFSDPETDSDDNFSDDEEEESSDEIEGRRRNFLGRVQSYSKAMHAHTTFQLGSLSRSTLPSYTKTMHAFTLNQLNHHFNEGTTKSASNSPERGTSKPREVSDNDETSQAPNLQSNMTPQSETPDLMQTLPPELRNRIYELCLPELRPRFLPCEEPALLKTCRWIRSETRPIFWGNTSNVLVSCQLSSPRFQLTIEALTSIVKTCGKSPFKKITFYGIGAIRPHLIKLLPLLKMMRATGFDPTTGSYEPKPMYFTTNSGKSVKRQYTTRDSIFIMENFTHGTLQEDLETAFALPRRAREEGWTAKRFETEFKAFVKSKGTRPRPREAKSISDN</sequence>
<evidence type="ECO:0000256" key="1">
    <source>
        <dbReference type="SAM" id="MobiDB-lite"/>
    </source>
</evidence>
<feature type="compositionally biased region" description="Polar residues" evidence="1">
    <location>
        <begin position="119"/>
        <end position="132"/>
    </location>
</feature>
<evidence type="ECO:0000313" key="3">
    <source>
        <dbReference type="Proteomes" id="UP000269276"/>
    </source>
</evidence>
<dbReference type="AlphaFoldDB" id="A0A3M7DVU3"/>
<evidence type="ECO:0000313" key="2">
    <source>
        <dbReference type="EMBL" id="RMY68352.1"/>
    </source>
</evidence>
<comment type="caution">
    <text evidence="2">The sequence shown here is derived from an EMBL/GenBank/DDBJ whole genome shotgun (WGS) entry which is preliminary data.</text>
</comment>
<feature type="region of interest" description="Disordered" evidence="1">
    <location>
        <begin position="119"/>
        <end position="165"/>
    </location>
</feature>
<organism evidence="2 3">
    <name type="scientific">Hortaea werneckii</name>
    <name type="common">Black yeast</name>
    <name type="synonym">Cladosporium werneckii</name>
    <dbReference type="NCBI Taxonomy" id="91943"/>
    <lineage>
        <taxon>Eukaryota</taxon>
        <taxon>Fungi</taxon>
        <taxon>Dikarya</taxon>
        <taxon>Ascomycota</taxon>
        <taxon>Pezizomycotina</taxon>
        <taxon>Dothideomycetes</taxon>
        <taxon>Dothideomycetidae</taxon>
        <taxon>Mycosphaerellales</taxon>
        <taxon>Teratosphaeriaceae</taxon>
        <taxon>Hortaea</taxon>
    </lineage>
</organism>
<dbReference type="OrthoDB" id="62952at2759"/>
<gene>
    <name evidence="2" type="ORF">D0863_07180</name>
</gene>
<feature type="compositionally biased region" description="Polar residues" evidence="1">
    <location>
        <begin position="19"/>
        <end position="42"/>
    </location>
</feature>
<proteinExistence type="predicted"/>
<feature type="compositionally biased region" description="Polar residues" evidence="1">
    <location>
        <begin position="146"/>
        <end position="162"/>
    </location>
</feature>
<accession>A0A3M7DVU3</accession>
<feature type="region of interest" description="Disordered" evidence="1">
    <location>
        <begin position="1"/>
        <end position="66"/>
    </location>
</feature>
<feature type="compositionally biased region" description="Acidic residues" evidence="1">
    <location>
        <begin position="45"/>
        <end position="64"/>
    </location>
</feature>